<dbReference type="RefSeq" id="WP_108963094.1">
    <property type="nucleotide sequence ID" value="NZ_QEFB01000011.1"/>
</dbReference>
<feature type="transmembrane region" description="Helical" evidence="7">
    <location>
        <begin position="339"/>
        <end position="368"/>
    </location>
</feature>
<feature type="transmembrane region" description="Helical" evidence="7">
    <location>
        <begin position="91"/>
        <end position="108"/>
    </location>
</feature>
<dbReference type="GO" id="GO:0006813">
    <property type="term" value="P:potassium ion transport"/>
    <property type="evidence" value="ECO:0007669"/>
    <property type="project" value="InterPro"/>
</dbReference>
<feature type="domain" description="RCK C-terminal" evidence="8">
    <location>
        <begin position="229"/>
        <end position="316"/>
    </location>
</feature>
<name>A0A2U1TCN0_9MICO</name>
<gene>
    <name evidence="9" type="ORF">DF223_10305</name>
</gene>
<accession>A0A2U1TCN0</accession>
<evidence type="ECO:0000313" key="10">
    <source>
        <dbReference type="Proteomes" id="UP000244962"/>
    </source>
</evidence>
<keyword evidence="4" id="KW-0677">Repeat</keyword>
<dbReference type="Proteomes" id="UP000244962">
    <property type="component" value="Unassembled WGS sequence"/>
</dbReference>
<keyword evidence="3 7" id="KW-0812">Transmembrane</keyword>
<evidence type="ECO:0000256" key="7">
    <source>
        <dbReference type="SAM" id="Phobius"/>
    </source>
</evidence>
<dbReference type="GO" id="GO:0008324">
    <property type="term" value="F:monoatomic cation transmembrane transporter activity"/>
    <property type="evidence" value="ECO:0007669"/>
    <property type="project" value="InterPro"/>
</dbReference>
<organism evidence="9 10">
    <name type="scientific">Mycetocola zhujimingii</name>
    <dbReference type="NCBI Taxonomy" id="2079792"/>
    <lineage>
        <taxon>Bacteria</taxon>
        <taxon>Bacillati</taxon>
        <taxon>Actinomycetota</taxon>
        <taxon>Actinomycetes</taxon>
        <taxon>Micrococcales</taxon>
        <taxon>Microbacteriaceae</taxon>
        <taxon>Mycetocola</taxon>
    </lineage>
</organism>
<dbReference type="Pfam" id="PF03600">
    <property type="entry name" value="CitMHS"/>
    <property type="match status" value="2"/>
</dbReference>
<evidence type="ECO:0000256" key="5">
    <source>
        <dbReference type="ARBA" id="ARBA00022989"/>
    </source>
</evidence>
<dbReference type="InterPro" id="IPR036721">
    <property type="entry name" value="RCK_C_sf"/>
</dbReference>
<dbReference type="InterPro" id="IPR004680">
    <property type="entry name" value="Cit_transptr-like_dom"/>
</dbReference>
<protein>
    <submittedName>
        <fullName evidence="9">Di-/tricarboxylate transporter</fullName>
    </submittedName>
</protein>
<keyword evidence="5 7" id="KW-1133">Transmembrane helix</keyword>
<comment type="subcellular location">
    <subcellularLocation>
        <location evidence="1">Membrane</location>
        <topology evidence="1">Multi-pass membrane protein</topology>
    </subcellularLocation>
</comment>
<feature type="transmembrane region" description="Helical" evidence="7">
    <location>
        <begin position="55"/>
        <end position="79"/>
    </location>
</feature>
<feature type="transmembrane region" description="Helical" evidence="7">
    <location>
        <begin position="139"/>
        <end position="160"/>
    </location>
</feature>
<dbReference type="Gene3D" id="3.30.70.1450">
    <property type="entry name" value="Regulator of K+ conductance, C-terminal domain"/>
    <property type="match status" value="1"/>
</dbReference>
<feature type="transmembrane region" description="Helical" evidence="7">
    <location>
        <begin position="172"/>
        <end position="200"/>
    </location>
</feature>
<comment type="caution">
    <text evidence="9">The sequence shown here is derived from an EMBL/GenBank/DDBJ whole genome shotgun (WGS) entry which is preliminary data.</text>
</comment>
<evidence type="ECO:0000256" key="3">
    <source>
        <dbReference type="ARBA" id="ARBA00022692"/>
    </source>
</evidence>
<dbReference type="InterPro" id="IPR051679">
    <property type="entry name" value="DASS-Related_Transporters"/>
</dbReference>
<dbReference type="GO" id="GO:0005886">
    <property type="term" value="C:plasma membrane"/>
    <property type="evidence" value="ECO:0007669"/>
    <property type="project" value="TreeGrafter"/>
</dbReference>
<dbReference type="SUPFAM" id="SSF116726">
    <property type="entry name" value="TrkA C-terminal domain-like"/>
    <property type="match status" value="1"/>
</dbReference>
<evidence type="ECO:0000256" key="1">
    <source>
        <dbReference type="ARBA" id="ARBA00004141"/>
    </source>
</evidence>
<sequence length="527" mass="54865">MDQVTVIFVILIAVVIAFVTNRLPPVLVAAAVPLALWATGLLTLEDSLAGFGNELVIFIATLFIVGEALVATGVTAWISKQIIGRAGQRRSRLTILIGAMAAALAALISINGAVAALLPIAVVVSVRAGIVPSRMLMPLAFAASAGSLLTLTGTPVNIIVSDLAARSGGREFGYFEFALVGIPLVVLTLAVTAGLGGLLLPHREAERLAEESSDPEERAQAWRATYDVDVTARRHFGPREGVLEVLIAPRSSLIGRSVRAGMRTRDEDLVILALNRPGEGTGLEANGQALTLRAGDSVLVQGPWEALHRYVSSPDVIAVTSPRSLQRGVPLGRGARRALAVLAGMILLLATGVVPAVVAGVLAVGALILIRVLTPTQAFRSVAWEPVVLIACMIPLSSAFIATGAADVVADALLALVGQASPHLALLAICIVTVILGMFMSNVATVLVVAPVAVSVASVLGVSILPFMMALTVSGAAAFLTPISTPVNMMVMQPAGYRFGDYWRIGLPLTVIFVAVAVLYVPLVWPF</sequence>
<keyword evidence="6 7" id="KW-0472">Membrane</keyword>
<keyword evidence="2" id="KW-0813">Transport</keyword>
<dbReference type="AlphaFoldDB" id="A0A2U1TCN0"/>
<feature type="transmembrane region" description="Helical" evidence="7">
    <location>
        <begin position="502"/>
        <end position="525"/>
    </location>
</feature>
<evidence type="ECO:0000256" key="2">
    <source>
        <dbReference type="ARBA" id="ARBA00022448"/>
    </source>
</evidence>
<evidence type="ECO:0000259" key="8">
    <source>
        <dbReference type="PROSITE" id="PS51202"/>
    </source>
</evidence>
<dbReference type="PANTHER" id="PTHR43652:SF2">
    <property type="entry name" value="BASIC AMINO ACID ANTIPORTER YFCC-RELATED"/>
    <property type="match status" value="1"/>
</dbReference>
<evidence type="ECO:0000256" key="4">
    <source>
        <dbReference type="ARBA" id="ARBA00022737"/>
    </source>
</evidence>
<dbReference type="InterPro" id="IPR006037">
    <property type="entry name" value="RCK_C"/>
</dbReference>
<proteinExistence type="predicted"/>
<feature type="transmembrane region" description="Helical" evidence="7">
    <location>
        <begin position="388"/>
        <end position="417"/>
    </location>
</feature>
<dbReference type="PROSITE" id="PS51202">
    <property type="entry name" value="RCK_C"/>
    <property type="match status" value="1"/>
</dbReference>
<keyword evidence="10" id="KW-1185">Reference proteome</keyword>
<feature type="transmembrane region" description="Helical" evidence="7">
    <location>
        <begin position="456"/>
        <end position="481"/>
    </location>
</feature>
<reference evidence="10" key="1">
    <citation type="submission" date="2018-04" db="EMBL/GenBank/DDBJ databases">
        <authorList>
            <person name="Liu S."/>
            <person name="Wang Z."/>
            <person name="Li J."/>
        </authorList>
    </citation>
    <scope>NUCLEOTIDE SEQUENCE [LARGE SCALE GENOMIC DNA]</scope>
    <source>
        <strain evidence="10">622</strain>
    </source>
</reference>
<evidence type="ECO:0000256" key="6">
    <source>
        <dbReference type="ARBA" id="ARBA00023136"/>
    </source>
</evidence>
<feature type="transmembrane region" description="Helical" evidence="7">
    <location>
        <begin position="424"/>
        <end position="450"/>
    </location>
</feature>
<evidence type="ECO:0000313" key="9">
    <source>
        <dbReference type="EMBL" id="PWC06648.1"/>
    </source>
</evidence>
<dbReference type="PANTHER" id="PTHR43652">
    <property type="entry name" value="BASIC AMINO ACID ANTIPORTER YFCC-RELATED"/>
    <property type="match status" value="1"/>
</dbReference>
<dbReference type="EMBL" id="QEFB01000011">
    <property type="protein sequence ID" value="PWC06648.1"/>
    <property type="molecule type" value="Genomic_DNA"/>
</dbReference>